<dbReference type="Proteomes" id="UP000179807">
    <property type="component" value="Unassembled WGS sequence"/>
</dbReference>
<evidence type="ECO:0000313" key="3">
    <source>
        <dbReference type="Proteomes" id="UP000179807"/>
    </source>
</evidence>
<dbReference type="RefSeq" id="XP_068365140.1">
    <property type="nucleotide sequence ID" value="XM_068500088.1"/>
</dbReference>
<gene>
    <name evidence="2" type="ORF">TRFO_18287</name>
</gene>
<dbReference type="InterPro" id="IPR028889">
    <property type="entry name" value="USP"/>
</dbReference>
<dbReference type="GeneID" id="94834792"/>
<dbReference type="GO" id="GO:0016579">
    <property type="term" value="P:protein deubiquitination"/>
    <property type="evidence" value="ECO:0007669"/>
    <property type="project" value="InterPro"/>
</dbReference>
<organism evidence="2 3">
    <name type="scientific">Tritrichomonas foetus</name>
    <dbReference type="NCBI Taxonomy" id="1144522"/>
    <lineage>
        <taxon>Eukaryota</taxon>
        <taxon>Metamonada</taxon>
        <taxon>Parabasalia</taxon>
        <taxon>Tritrichomonadida</taxon>
        <taxon>Tritrichomonadidae</taxon>
        <taxon>Tritrichomonas</taxon>
    </lineage>
</organism>
<dbReference type="OrthoDB" id="289038at2759"/>
<name>A0A1J4KQD5_9EUKA</name>
<dbReference type="Gene3D" id="3.90.70.10">
    <property type="entry name" value="Cysteine proteinases"/>
    <property type="match status" value="1"/>
</dbReference>
<comment type="caution">
    <text evidence="2">The sequence shown here is derived from an EMBL/GenBank/DDBJ whole genome shotgun (WGS) entry which is preliminary data.</text>
</comment>
<dbReference type="GO" id="GO:0005634">
    <property type="term" value="C:nucleus"/>
    <property type="evidence" value="ECO:0007669"/>
    <property type="project" value="TreeGrafter"/>
</dbReference>
<dbReference type="GO" id="GO:0031647">
    <property type="term" value="P:regulation of protein stability"/>
    <property type="evidence" value="ECO:0007669"/>
    <property type="project" value="TreeGrafter"/>
</dbReference>
<dbReference type="VEuPathDB" id="TrichDB:TRFO_18287"/>
<dbReference type="PROSITE" id="PS00972">
    <property type="entry name" value="USP_1"/>
    <property type="match status" value="1"/>
</dbReference>
<dbReference type="PANTHER" id="PTHR24006">
    <property type="entry name" value="UBIQUITIN CARBOXYL-TERMINAL HYDROLASE"/>
    <property type="match status" value="1"/>
</dbReference>
<dbReference type="InterPro" id="IPR038765">
    <property type="entry name" value="Papain-like_cys_pep_sf"/>
</dbReference>
<evidence type="ECO:0000259" key="1">
    <source>
        <dbReference type="PROSITE" id="PS50235"/>
    </source>
</evidence>
<accession>A0A1J4KQD5</accession>
<proteinExistence type="predicted"/>
<keyword evidence="3" id="KW-1185">Reference proteome</keyword>
<dbReference type="PROSITE" id="PS00973">
    <property type="entry name" value="USP_2"/>
    <property type="match status" value="1"/>
</dbReference>
<dbReference type="SUPFAM" id="SSF54001">
    <property type="entry name" value="Cysteine proteinases"/>
    <property type="match status" value="1"/>
</dbReference>
<dbReference type="AlphaFoldDB" id="A0A1J4KQD5"/>
<dbReference type="Pfam" id="PF00443">
    <property type="entry name" value="UCH"/>
    <property type="match status" value="1"/>
</dbReference>
<sequence length="1069" mass="125173">MSDQSESETPDSPFLDGNNLLFPRLDTDTINIDLVDSHHETNTDHHHNHDHDVVFEGRSENTKKFESIINFSFAPNNSHLSTDNIFKDTPLDNINIFSNKSSFNNGFDGFQDDFIDDYHNMGILFPQIAYDTTLFSQKYAGLKNQGATCYMNSLLQALFHLPAFRSLVYKINDKIDKPDEENIPLNLKLLFARMQKNCFSSISTQDLTRSFGWTSSLTFMQHDVQEFCRVLLGNLENKMRGTDYNDSIKYIFGGVYKTYTKGINVEFYNSKETDFYDLSLEVNGCENIYQSFDKYVEKEILCGDNQYNTEQYGKQDVEMGIEFVKFPRVLYLHLKRFQIDPETNSSIKINSRLEFYNKINLTKYLAPNSDIHKNSLTELLCDTKKGFEYELFGVLVHSGTTVSGHYYAFLRPTIDDDWHEFNDSTVHKVDSFQATERNFGGNNQSFSAYMLIYVNSIEKNKLYVPVDDQCIPKKILDRIHNGSESKCKGDDMVNFFIFTEESTIKQNALKGKLNFHPNEGENLSISLYKSQTLNRLYKEVASYFNVDEKLIEIWQFMTDGLIEKLNNDFSSLYQYPNIFHVFVFIKMDEENPNSLNSYFSIFDKFAPIFVFLYCPFVKPLFSFLFSKGVDPQNTIFSIIKPEVIKRIKNVSEENIVIYQKDDNLYEISSDIVTFSMSDKTNGVIKSFIYVIELKNWEGVQYPSPESHHPNLKNEYNYFDYISPDILQSYSALTFYEYSSEMTKLKINYIFQKNLKNTLNSTNNNFHNDSIHNNDNDSKYNNDLHQNTLCEFKNEIKNYWNNDTNESKEINFPRYISFSEFKGFVKTIFNITQEVLFFRKHQPLPFNFDDTDLMATCLLPSDKELDIIEVDSTLPNASLIRYRIQISLDSFKIYTTFDALFSKNSPVSQIKELILNKIMRLNINKLNEIDNLQNFRTLNIKRNKITKILDGYETINDLTYILRFEPIPVDQIESNRLIFVNFQKKSNFSPFVLNYEENITILNIKKKILNICEVPEEEIHSFRFTFFTEDKKKLMTKDELDLCDLPNFTQILVYKIEKTPVIDRSVHLYN</sequence>
<evidence type="ECO:0000313" key="2">
    <source>
        <dbReference type="EMBL" id="OHT12004.1"/>
    </source>
</evidence>
<feature type="domain" description="USP" evidence="1">
    <location>
        <begin position="140"/>
        <end position="456"/>
    </location>
</feature>
<reference evidence="2" key="1">
    <citation type="submission" date="2016-10" db="EMBL/GenBank/DDBJ databases">
        <authorList>
            <person name="Benchimol M."/>
            <person name="Almeida L.G."/>
            <person name="Vasconcelos A.T."/>
            <person name="Perreira-Neves A."/>
            <person name="Rosa I.A."/>
            <person name="Tasca T."/>
            <person name="Bogo M.R."/>
            <person name="de Souza W."/>
        </authorList>
    </citation>
    <scope>NUCLEOTIDE SEQUENCE [LARGE SCALE GENOMIC DNA]</scope>
    <source>
        <strain evidence="2">K</strain>
    </source>
</reference>
<dbReference type="GO" id="GO:0005829">
    <property type="term" value="C:cytosol"/>
    <property type="evidence" value="ECO:0007669"/>
    <property type="project" value="TreeGrafter"/>
</dbReference>
<dbReference type="InterPro" id="IPR018200">
    <property type="entry name" value="USP_CS"/>
</dbReference>
<protein>
    <recommendedName>
        <fullName evidence="1">USP domain-containing protein</fullName>
    </recommendedName>
</protein>
<dbReference type="PROSITE" id="PS50235">
    <property type="entry name" value="USP_3"/>
    <property type="match status" value="1"/>
</dbReference>
<dbReference type="InterPro" id="IPR001394">
    <property type="entry name" value="Peptidase_C19_UCH"/>
</dbReference>
<dbReference type="InterPro" id="IPR050164">
    <property type="entry name" value="Peptidase_C19"/>
</dbReference>
<dbReference type="EMBL" id="MLAK01000573">
    <property type="protein sequence ID" value="OHT12004.1"/>
    <property type="molecule type" value="Genomic_DNA"/>
</dbReference>
<dbReference type="PANTHER" id="PTHR24006:SF644">
    <property type="entry name" value="UBIQUITIN CARBOXYL-TERMINAL HYDROLASE 7"/>
    <property type="match status" value="1"/>
</dbReference>
<dbReference type="GO" id="GO:0004843">
    <property type="term" value="F:cysteine-type deubiquitinase activity"/>
    <property type="evidence" value="ECO:0007669"/>
    <property type="project" value="InterPro"/>
</dbReference>